<protein>
    <submittedName>
        <fullName evidence="1">Uncharacterized protein</fullName>
    </submittedName>
</protein>
<dbReference type="Proteomes" id="UP001162501">
    <property type="component" value="Chromosome 28"/>
</dbReference>
<dbReference type="EMBL" id="OX596112">
    <property type="protein sequence ID" value="CAI9704934.1"/>
    <property type="molecule type" value="Genomic_DNA"/>
</dbReference>
<evidence type="ECO:0000313" key="1">
    <source>
        <dbReference type="EMBL" id="CAI9704934.1"/>
    </source>
</evidence>
<reference evidence="1" key="1">
    <citation type="submission" date="2023-05" db="EMBL/GenBank/DDBJ databases">
        <authorList>
            <consortium name="ELIXIR-Norway"/>
        </authorList>
    </citation>
    <scope>NUCLEOTIDE SEQUENCE</scope>
</reference>
<gene>
    <name evidence="1" type="ORF">MRATA1EN3_LOCUS16147</name>
</gene>
<name>A0ACB0EWW8_RANTA</name>
<organism evidence="1 2">
    <name type="scientific">Rangifer tarandus platyrhynchus</name>
    <name type="common">Svalbard reindeer</name>
    <dbReference type="NCBI Taxonomy" id="3082113"/>
    <lineage>
        <taxon>Eukaryota</taxon>
        <taxon>Metazoa</taxon>
        <taxon>Chordata</taxon>
        <taxon>Craniata</taxon>
        <taxon>Vertebrata</taxon>
        <taxon>Euteleostomi</taxon>
        <taxon>Mammalia</taxon>
        <taxon>Eutheria</taxon>
        <taxon>Laurasiatheria</taxon>
        <taxon>Artiodactyla</taxon>
        <taxon>Ruminantia</taxon>
        <taxon>Pecora</taxon>
        <taxon>Cervidae</taxon>
        <taxon>Odocoileinae</taxon>
        <taxon>Rangifer</taxon>
    </lineage>
</organism>
<proteinExistence type="predicted"/>
<accession>A0ACB0EWW8</accession>
<evidence type="ECO:0000313" key="2">
    <source>
        <dbReference type="Proteomes" id="UP001162501"/>
    </source>
</evidence>
<sequence length="458" mass="49137">MLSSLHALRSDCDDASMNNTPSFPAMVTLPRTLRRPLNRQTWHRPLRSVTPPPPNRERGSGCRASLEPPFLLPASESHVGLTTVLPVQVHGELGRLHGCSGGRGVGQWGPLQGPGSFACHSLWAVDILQAMQGPGDGRGLSRDVHAVFGLVRISSHRSPPSSGNKPPKVRITEWKTLRKLQVSWTPSSLPFRLLVTKPALPTAGTPVKDPLAKSPQCPLSVSFCGVSPFPSQVPGSVLSISLNVRSLTGARAHPLISGSSHREPRSPGRAPAAWSHLIQEQEPGQHYLQRGHPRTERERSAPPGITSSPPHPAPGTTHRQFLLPPSSSRQRGQGLGDPAPRRTERLVLSSCSRPPARVPRLEASPWLSPRRDHGLGFGLRGLRAGPSPPAPSFRCLFRGGEGVCTAPRRSPDAAPPWRARRRQPGLPPSRALPRPAPECAGGQDLGSSSSCASRAIKN</sequence>